<dbReference type="PATRIC" id="fig|1095749.3.peg.458"/>
<dbReference type="InterPro" id="IPR016874">
    <property type="entry name" value="TcmP-like"/>
</dbReference>
<sequence>MKLTLNSVGETALITLYAKAMDYKSKNSVLKDQISWELYCKIDYDFSKLKNKWLSYYGILGRAKTFDQEIRKFIEASPNCIIVSLGAGLDTEFYRVDNGQIDWYNIDFPETIIARESLFDKHPRVHNISKSILDPSWVNDIKTEGRNVLFISEGVLMYLTEQEVKFLLTTLTDSFDYFTAYFDLLYKGMVKKGKHHDVVKKMNVDFLWGSTDGSEVVKLNPKIKQIGFINFTHNMMSLVSGWKKLFYPFIYIFNNRMGLYEYKNSSK</sequence>
<name>I3DID7_9PAST</name>
<dbReference type="eggNOG" id="COG3315">
    <property type="taxonomic scope" value="Bacteria"/>
</dbReference>
<evidence type="ECO:0000313" key="3">
    <source>
        <dbReference type="EMBL" id="EIJ71480.1"/>
    </source>
</evidence>
<dbReference type="PIRSF" id="PIRSF028177">
    <property type="entry name" value="Polyketide_synth_Omtfrase_TcmP"/>
    <property type="match status" value="1"/>
</dbReference>
<reference evidence="3 4" key="1">
    <citation type="submission" date="2012-03" db="EMBL/GenBank/DDBJ databases">
        <authorList>
            <person name="Harkins D.M."/>
            <person name="Madupu R."/>
            <person name="Durkin A.S."/>
            <person name="Torralba M."/>
            <person name="Methe B."/>
            <person name="Sutton G.G."/>
            <person name="Nelson K.E."/>
        </authorList>
    </citation>
    <scope>NUCLEOTIDE SEQUENCE [LARGE SCALE GENOMIC DNA]</scope>
    <source>
        <strain evidence="3 4">CCUG 2042</strain>
    </source>
</reference>
<dbReference type="SUPFAM" id="SSF53335">
    <property type="entry name" value="S-adenosyl-L-methionine-dependent methyltransferases"/>
    <property type="match status" value="1"/>
</dbReference>
<dbReference type="EMBL" id="AJSX01000007">
    <property type="protein sequence ID" value="EIJ71480.1"/>
    <property type="molecule type" value="Genomic_DNA"/>
</dbReference>
<proteinExistence type="predicted"/>
<dbReference type="InterPro" id="IPR007213">
    <property type="entry name" value="Ppm1/Ppm2/Tcmp"/>
</dbReference>
<protein>
    <submittedName>
        <fullName evidence="3">Leucine carboxyl methyltransferase</fullName>
    </submittedName>
</protein>
<dbReference type="InterPro" id="IPR029063">
    <property type="entry name" value="SAM-dependent_MTases_sf"/>
</dbReference>
<organism evidence="3 4">
    <name type="scientific">Pasteurella bettyae CCUG 2042</name>
    <dbReference type="NCBI Taxonomy" id="1095749"/>
    <lineage>
        <taxon>Bacteria</taxon>
        <taxon>Pseudomonadati</taxon>
        <taxon>Pseudomonadota</taxon>
        <taxon>Gammaproteobacteria</taxon>
        <taxon>Pasteurellales</taxon>
        <taxon>Pasteurellaceae</taxon>
        <taxon>Pasteurella</taxon>
    </lineage>
</organism>
<dbReference type="OrthoDB" id="7063113at2"/>
<dbReference type="Gene3D" id="3.40.50.150">
    <property type="entry name" value="Vaccinia Virus protein VP39"/>
    <property type="match status" value="1"/>
</dbReference>
<dbReference type="AlphaFoldDB" id="I3DID7"/>
<comment type="caution">
    <text evidence="3">The sequence shown here is derived from an EMBL/GenBank/DDBJ whole genome shotgun (WGS) entry which is preliminary data.</text>
</comment>
<keyword evidence="2 3" id="KW-0808">Transferase</keyword>
<dbReference type="PANTHER" id="PTHR43619:SF2">
    <property type="entry name" value="S-ADENOSYL-L-METHIONINE-DEPENDENT METHYLTRANSFERASES SUPERFAMILY PROTEIN"/>
    <property type="match status" value="1"/>
</dbReference>
<evidence type="ECO:0000256" key="1">
    <source>
        <dbReference type="ARBA" id="ARBA00022603"/>
    </source>
</evidence>
<dbReference type="PANTHER" id="PTHR43619">
    <property type="entry name" value="S-ADENOSYL-L-METHIONINE-DEPENDENT METHYLTRANSFERASE YKTD-RELATED"/>
    <property type="match status" value="1"/>
</dbReference>
<keyword evidence="4" id="KW-1185">Reference proteome</keyword>
<gene>
    <name evidence="3" type="ORF">HMPREF1052_0224</name>
</gene>
<evidence type="ECO:0000256" key="2">
    <source>
        <dbReference type="ARBA" id="ARBA00022679"/>
    </source>
</evidence>
<keyword evidence="1 3" id="KW-0489">Methyltransferase</keyword>
<dbReference type="Proteomes" id="UP000006457">
    <property type="component" value="Unassembled WGS sequence"/>
</dbReference>
<evidence type="ECO:0000313" key="4">
    <source>
        <dbReference type="Proteomes" id="UP000006457"/>
    </source>
</evidence>
<dbReference type="Pfam" id="PF04072">
    <property type="entry name" value="LCM"/>
    <property type="match status" value="1"/>
</dbReference>
<accession>I3DID7</accession>
<dbReference type="GO" id="GO:0008168">
    <property type="term" value="F:methyltransferase activity"/>
    <property type="evidence" value="ECO:0007669"/>
    <property type="project" value="UniProtKB-KW"/>
</dbReference>
<dbReference type="GO" id="GO:0032259">
    <property type="term" value="P:methylation"/>
    <property type="evidence" value="ECO:0007669"/>
    <property type="project" value="UniProtKB-KW"/>
</dbReference>
<dbReference type="RefSeq" id="WP_005759035.1">
    <property type="nucleotide sequence ID" value="NZ_AJSX01000007.1"/>
</dbReference>